<feature type="region of interest" description="Disordered" evidence="1">
    <location>
        <begin position="134"/>
        <end position="157"/>
    </location>
</feature>
<dbReference type="RefSeq" id="WP_378264996.1">
    <property type="nucleotide sequence ID" value="NZ_JBHSIT010000020.1"/>
</dbReference>
<name>A0ABV9UF70_9ACTN</name>
<evidence type="ECO:0000256" key="1">
    <source>
        <dbReference type="SAM" id="MobiDB-lite"/>
    </source>
</evidence>
<feature type="region of interest" description="Disordered" evidence="1">
    <location>
        <begin position="188"/>
        <end position="208"/>
    </location>
</feature>
<evidence type="ECO:0000313" key="2">
    <source>
        <dbReference type="EMBL" id="MFC4913762.1"/>
    </source>
</evidence>
<dbReference type="Proteomes" id="UP001595872">
    <property type="component" value="Unassembled WGS sequence"/>
</dbReference>
<feature type="compositionally biased region" description="Basic and acidic residues" evidence="1">
    <location>
        <begin position="193"/>
        <end position="208"/>
    </location>
</feature>
<comment type="caution">
    <text evidence="2">The sequence shown here is derived from an EMBL/GenBank/DDBJ whole genome shotgun (WGS) entry which is preliminary data.</text>
</comment>
<protein>
    <submittedName>
        <fullName evidence="2">Uncharacterized protein</fullName>
    </submittedName>
</protein>
<proteinExistence type="predicted"/>
<organism evidence="2 3">
    <name type="scientific">Actinomadura gamaensis</name>
    <dbReference type="NCBI Taxonomy" id="1763541"/>
    <lineage>
        <taxon>Bacteria</taxon>
        <taxon>Bacillati</taxon>
        <taxon>Actinomycetota</taxon>
        <taxon>Actinomycetes</taxon>
        <taxon>Streptosporangiales</taxon>
        <taxon>Thermomonosporaceae</taxon>
        <taxon>Actinomadura</taxon>
    </lineage>
</organism>
<gene>
    <name evidence="2" type="ORF">ACFPCY_41210</name>
</gene>
<dbReference type="EMBL" id="JBHSIT010000020">
    <property type="protein sequence ID" value="MFC4913762.1"/>
    <property type="molecule type" value="Genomic_DNA"/>
</dbReference>
<accession>A0ABV9UF70</accession>
<keyword evidence="3" id="KW-1185">Reference proteome</keyword>
<reference evidence="3" key="1">
    <citation type="journal article" date="2019" name="Int. J. Syst. Evol. Microbiol.">
        <title>The Global Catalogue of Microorganisms (GCM) 10K type strain sequencing project: providing services to taxonomists for standard genome sequencing and annotation.</title>
        <authorList>
            <consortium name="The Broad Institute Genomics Platform"/>
            <consortium name="The Broad Institute Genome Sequencing Center for Infectious Disease"/>
            <person name="Wu L."/>
            <person name="Ma J."/>
        </authorList>
    </citation>
    <scope>NUCLEOTIDE SEQUENCE [LARGE SCALE GENOMIC DNA]</scope>
    <source>
        <strain evidence="3">KLKA75</strain>
    </source>
</reference>
<sequence>MDRGEVGAVVVLLEGLAAQHPDDPLSVLAVRVAAALRGRAAAGEAEAPPDAGLSPDRDQVLGRDFGAVAAAERRREVGQVRDLAAEGRDAAAEDRDARAAVRAARAVESALTAEATAARMSDLLRLAELRDDRAAEQSVERRTSKEQRRTAEEDRASNRVDRAALRAFLLTLQVDRLNERHARRSNAQNRFAAGRDRAAAKTDRQVSEGDRDQTLIDVEELAQRLHWTRQNIINIINLIERAEHLNLSAQKIEADPVVLGELEAIAREASQYRK</sequence>
<evidence type="ECO:0000313" key="3">
    <source>
        <dbReference type="Proteomes" id="UP001595872"/>
    </source>
</evidence>